<keyword evidence="4" id="KW-0519">Myristate</keyword>
<reference evidence="9" key="1">
    <citation type="submission" date="2021-01" db="EMBL/GenBank/DDBJ databases">
        <title>A chromosome-scale assembly of European eel, Anguilla anguilla.</title>
        <authorList>
            <person name="Henkel C."/>
            <person name="Jong-Raadsen S.A."/>
            <person name="Dufour S."/>
            <person name="Weltzien F.-A."/>
            <person name="Palstra A.P."/>
            <person name="Pelster B."/>
            <person name="Spaink H.P."/>
            <person name="Van Den Thillart G.E."/>
            <person name="Jansen H."/>
            <person name="Zahm M."/>
            <person name="Klopp C."/>
            <person name="Cedric C."/>
            <person name="Louis A."/>
            <person name="Berthelot C."/>
            <person name="Parey E."/>
            <person name="Roest Crollius H."/>
            <person name="Montfort J."/>
            <person name="Robinson-Rechavi M."/>
            <person name="Bucao C."/>
            <person name="Bouchez O."/>
            <person name="Gislard M."/>
            <person name="Lluch J."/>
            <person name="Milhes M."/>
            <person name="Lampietro C."/>
            <person name="Lopez Roques C."/>
            <person name="Donnadieu C."/>
            <person name="Braasch I."/>
            <person name="Desvignes T."/>
            <person name="Postlethwait J."/>
            <person name="Bobe J."/>
            <person name="Guiguen Y."/>
            <person name="Dirks R."/>
        </authorList>
    </citation>
    <scope>NUCLEOTIDE SEQUENCE</scope>
    <source>
        <strain evidence="9">Tag_6206</strain>
        <tissue evidence="9">Liver</tissue>
    </source>
</reference>
<sequence length="753" mass="82148">MEPCRLLEESRSLHSHPHLITQHTSRIWSPTASVQVSRDTSEMGCGLPKLKRSEDSSPGKIYSTLKRPQVETKVGVAYTYRFLDFILGKEGASGLCLSTLRELPTQLQDLYQQGFVLAAVHPFIHPCGLEHASVQHQLYRAVLIRHSDTSEKTPSNYEPSRLEIDLCLSADQSPNTSLIQGYVKKIQDAAEQGVMFVGFVQQPGAVSTPGQAGAEEMSLSLHSSPSSLPGTETELNHSPLSPEGLELQDFAEETGTEDKPSATEGEEVHPGETETETVNPGSPNGTGAGDSQDGEPGLSDPSSSVDHPGQHTTATKNDSLMHNNNKAKNPEEKDTHTSLSSSKKGMEVFALFNHPGAHQGLLKYYTIKVPLRVQLQDEGVSGVEANWLDHMTQHFNSGASLVDGYFHLGSENDLMAKSVESVFIFQEGLEGDASYDAIVVEQWTIINGLEVKTDYIPLLKSLAMYGWKLTCVLSTPIVKTNSDGSLATKQIVFLQRPTLPRKKRDSKKLGFKARSKSNKNSVKDAPKYKKKKNGPSVPEKETEEQKICEDEERMCKEDSENVVKKNNENKENKRQSTETPSDGEKEAVLEAESKGREGVTVVEGKEERGTGTEGKMEERRDDVAKTVELREADIIEGKEGRALVEEEGEGTVEADTVEGREGGVEVETEKEVALETENQQGQGRSTDGQDRGATEQDGGGAEDQQEMATNGKGQTEDRVDCGDVVHIGNVTELTMASSHPELSSTDDPSASTD</sequence>
<evidence type="ECO:0000256" key="4">
    <source>
        <dbReference type="ARBA" id="ARBA00022707"/>
    </source>
</evidence>
<evidence type="ECO:0000256" key="3">
    <source>
        <dbReference type="ARBA" id="ARBA00022475"/>
    </source>
</evidence>
<feature type="region of interest" description="Disordered" evidence="8">
    <location>
        <begin position="205"/>
        <end position="341"/>
    </location>
</feature>
<keyword evidence="5" id="KW-0472">Membrane</keyword>
<feature type="compositionally biased region" description="Polar residues" evidence="8">
    <location>
        <begin position="300"/>
        <end position="327"/>
    </location>
</feature>
<keyword evidence="3" id="KW-1003">Cell membrane</keyword>
<keyword evidence="10" id="KW-1185">Reference proteome</keyword>
<evidence type="ECO:0000256" key="2">
    <source>
        <dbReference type="ARBA" id="ARBA00006390"/>
    </source>
</evidence>
<accession>A0A9D3MX23</accession>
<comment type="similarity">
    <text evidence="2">Belongs to the raftlin family.</text>
</comment>
<feature type="compositionally biased region" description="Acidic residues" evidence="8">
    <location>
        <begin position="645"/>
        <end position="656"/>
    </location>
</feature>
<evidence type="ECO:0000256" key="1">
    <source>
        <dbReference type="ARBA" id="ARBA00004193"/>
    </source>
</evidence>
<dbReference type="PANTHER" id="PTHR17601:SF3">
    <property type="entry name" value="RAFTLIN"/>
    <property type="match status" value="1"/>
</dbReference>
<name>A0A9D3MX23_ANGAN</name>
<feature type="compositionally biased region" description="Basic residues" evidence="8">
    <location>
        <begin position="501"/>
        <end position="517"/>
    </location>
</feature>
<feature type="compositionally biased region" description="Polar residues" evidence="8">
    <location>
        <begin position="276"/>
        <end position="285"/>
    </location>
</feature>
<dbReference type="Pfam" id="PF15250">
    <property type="entry name" value="Raftlin"/>
    <property type="match status" value="1"/>
</dbReference>
<feature type="region of interest" description="Disordered" evidence="8">
    <location>
        <begin position="638"/>
        <end position="753"/>
    </location>
</feature>
<gene>
    <name evidence="9" type="ORF">ANANG_G00010340</name>
</gene>
<keyword evidence="6" id="KW-0564">Palmitate</keyword>
<evidence type="ECO:0000256" key="5">
    <source>
        <dbReference type="ARBA" id="ARBA00023136"/>
    </source>
</evidence>
<feature type="compositionally biased region" description="Basic and acidic residues" evidence="8">
    <location>
        <begin position="538"/>
        <end position="624"/>
    </location>
</feature>
<evidence type="ECO:0000256" key="6">
    <source>
        <dbReference type="ARBA" id="ARBA00023139"/>
    </source>
</evidence>
<dbReference type="EMBL" id="JAFIRN010000001">
    <property type="protein sequence ID" value="KAG5856666.1"/>
    <property type="molecule type" value="Genomic_DNA"/>
</dbReference>
<dbReference type="AlphaFoldDB" id="A0A9D3MX23"/>
<dbReference type="InterPro" id="IPR028169">
    <property type="entry name" value="Raftlin"/>
</dbReference>
<evidence type="ECO:0008006" key="11">
    <source>
        <dbReference type="Google" id="ProtNLM"/>
    </source>
</evidence>
<comment type="caution">
    <text evidence="9">The sequence shown here is derived from an EMBL/GenBank/DDBJ whole genome shotgun (WGS) entry which is preliminary data.</text>
</comment>
<protein>
    <recommendedName>
        <fullName evidence="11">Raftlin-like</fullName>
    </recommendedName>
</protein>
<evidence type="ECO:0000256" key="8">
    <source>
        <dbReference type="SAM" id="MobiDB-lite"/>
    </source>
</evidence>
<dbReference type="GO" id="GO:0005886">
    <property type="term" value="C:plasma membrane"/>
    <property type="evidence" value="ECO:0007669"/>
    <property type="project" value="UniProtKB-SubCell"/>
</dbReference>
<feature type="compositionally biased region" description="Basic and acidic residues" evidence="8">
    <location>
        <begin position="657"/>
        <end position="673"/>
    </location>
</feature>
<feature type="compositionally biased region" description="Basic and acidic residues" evidence="8">
    <location>
        <begin position="714"/>
        <end position="723"/>
    </location>
</feature>
<comment type="subcellular location">
    <subcellularLocation>
        <location evidence="1">Cell membrane</location>
        <topology evidence="1">Lipid-anchor</topology>
    </subcellularLocation>
</comment>
<feature type="compositionally biased region" description="Polar residues" evidence="8">
    <location>
        <begin position="676"/>
        <end position="686"/>
    </location>
</feature>
<evidence type="ECO:0000313" key="10">
    <source>
        <dbReference type="Proteomes" id="UP001044222"/>
    </source>
</evidence>
<feature type="region of interest" description="Disordered" evidence="8">
    <location>
        <begin position="501"/>
        <end position="624"/>
    </location>
</feature>
<evidence type="ECO:0000256" key="7">
    <source>
        <dbReference type="ARBA" id="ARBA00023288"/>
    </source>
</evidence>
<feature type="compositionally biased region" description="Low complexity" evidence="8">
    <location>
        <begin position="218"/>
        <end position="229"/>
    </location>
</feature>
<feature type="compositionally biased region" description="Polar residues" evidence="8">
    <location>
        <begin position="731"/>
        <end position="753"/>
    </location>
</feature>
<feature type="compositionally biased region" description="Basic and acidic residues" evidence="8">
    <location>
        <begin position="256"/>
        <end position="272"/>
    </location>
</feature>
<evidence type="ECO:0000313" key="9">
    <source>
        <dbReference type="EMBL" id="KAG5856666.1"/>
    </source>
</evidence>
<dbReference type="Proteomes" id="UP001044222">
    <property type="component" value="Unassembled WGS sequence"/>
</dbReference>
<keyword evidence="7" id="KW-0449">Lipoprotein</keyword>
<organism evidence="9 10">
    <name type="scientific">Anguilla anguilla</name>
    <name type="common">European freshwater eel</name>
    <name type="synonym">Muraena anguilla</name>
    <dbReference type="NCBI Taxonomy" id="7936"/>
    <lineage>
        <taxon>Eukaryota</taxon>
        <taxon>Metazoa</taxon>
        <taxon>Chordata</taxon>
        <taxon>Craniata</taxon>
        <taxon>Vertebrata</taxon>
        <taxon>Euteleostomi</taxon>
        <taxon>Actinopterygii</taxon>
        <taxon>Neopterygii</taxon>
        <taxon>Teleostei</taxon>
        <taxon>Anguilliformes</taxon>
        <taxon>Anguillidae</taxon>
        <taxon>Anguilla</taxon>
    </lineage>
</organism>
<dbReference type="PANTHER" id="PTHR17601">
    <property type="entry name" value="RAFTLIN-RELATED"/>
    <property type="match status" value="1"/>
</dbReference>
<proteinExistence type="inferred from homology"/>